<reference evidence="19 20" key="1">
    <citation type="submission" date="2018-07" db="EMBL/GenBank/DDBJ databases">
        <title>Motiliproteus coralliicola sp. nov., a bacterium isolated from Coral.</title>
        <authorList>
            <person name="Wang G."/>
        </authorList>
    </citation>
    <scope>NUCLEOTIDE SEQUENCE [LARGE SCALE GENOMIC DNA]</scope>
    <source>
        <strain evidence="19 20">C34</strain>
    </source>
</reference>
<feature type="domain" description="HAMP" evidence="18">
    <location>
        <begin position="303"/>
        <end position="355"/>
    </location>
</feature>
<evidence type="ECO:0000259" key="16">
    <source>
        <dbReference type="PROSITE" id="PS50112"/>
    </source>
</evidence>
<organism evidence="19 20">
    <name type="scientific">Motiliproteus coralliicola</name>
    <dbReference type="NCBI Taxonomy" id="2283196"/>
    <lineage>
        <taxon>Bacteria</taxon>
        <taxon>Pseudomonadati</taxon>
        <taxon>Pseudomonadota</taxon>
        <taxon>Gammaproteobacteria</taxon>
        <taxon>Oceanospirillales</taxon>
        <taxon>Oceanospirillaceae</taxon>
        <taxon>Motiliproteus</taxon>
    </lineage>
</organism>
<dbReference type="SMART" id="SM00086">
    <property type="entry name" value="PAC"/>
    <property type="match status" value="3"/>
</dbReference>
<keyword evidence="4" id="KW-1003">Cell membrane</keyword>
<dbReference type="InterPro" id="IPR003660">
    <property type="entry name" value="HAMP_dom"/>
</dbReference>
<feature type="domain" description="Histidine kinase" evidence="15">
    <location>
        <begin position="792"/>
        <end position="1024"/>
    </location>
</feature>
<dbReference type="Gene3D" id="1.10.287.130">
    <property type="match status" value="1"/>
</dbReference>
<evidence type="ECO:0000256" key="12">
    <source>
        <dbReference type="ARBA" id="ARBA00023012"/>
    </source>
</evidence>
<evidence type="ECO:0000256" key="2">
    <source>
        <dbReference type="ARBA" id="ARBA00004651"/>
    </source>
</evidence>
<keyword evidence="8" id="KW-0547">Nucleotide-binding</keyword>
<protein>
    <recommendedName>
        <fullName evidence="3">histidine kinase</fullName>
        <ecNumber evidence="3">2.7.13.3</ecNumber>
    </recommendedName>
</protein>
<keyword evidence="6" id="KW-0808">Transferase</keyword>
<dbReference type="PROSITE" id="PS50885">
    <property type="entry name" value="HAMP"/>
    <property type="match status" value="1"/>
</dbReference>
<dbReference type="InterPro" id="IPR000014">
    <property type="entry name" value="PAS"/>
</dbReference>
<dbReference type="GO" id="GO:0005524">
    <property type="term" value="F:ATP binding"/>
    <property type="evidence" value="ECO:0007669"/>
    <property type="project" value="UniProtKB-KW"/>
</dbReference>
<dbReference type="EC" id="2.7.13.3" evidence="3"/>
<comment type="catalytic activity">
    <reaction evidence="1">
        <text>ATP + protein L-histidine = ADP + protein N-phospho-L-histidine.</text>
        <dbReference type="EC" id="2.7.13.3"/>
    </reaction>
</comment>
<dbReference type="InterPro" id="IPR029151">
    <property type="entry name" value="Sensor-like_sf"/>
</dbReference>
<evidence type="ECO:0000313" key="19">
    <source>
        <dbReference type="EMBL" id="RDE24219.1"/>
    </source>
</evidence>
<dbReference type="PROSITE" id="PS50109">
    <property type="entry name" value="HIS_KIN"/>
    <property type="match status" value="1"/>
</dbReference>
<feature type="domain" description="PAC" evidence="17">
    <location>
        <begin position="562"/>
        <end position="614"/>
    </location>
</feature>
<dbReference type="Gene3D" id="6.10.340.10">
    <property type="match status" value="1"/>
</dbReference>
<dbReference type="InterPro" id="IPR013767">
    <property type="entry name" value="PAS_fold"/>
</dbReference>
<accession>A0A369WT25</accession>
<comment type="caution">
    <text evidence="19">The sequence shown here is derived from an EMBL/GenBank/DDBJ whole genome shotgun (WGS) entry which is preliminary data.</text>
</comment>
<dbReference type="InterPro" id="IPR003661">
    <property type="entry name" value="HisK_dim/P_dom"/>
</dbReference>
<name>A0A369WT25_9GAMM</name>
<evidence type="ECO:0000259" key="15">
    <source>
        <dbReference type="PROSITE" id="PS50109"/>
    </source>
</evidence>
<dbReference type="SUPFAM" id="SSF55874">
    <property type="entry name" value="ATPase domain of HSP90 chaperone/DNA topoisomerase II/histidine kinase"/>
    <property type="match status" value="1"/>
</dbReference>
<dbReference type="InterPro" id="IPR036097">
    <property type="entry name" value="HisK_dim/P_sf"/>
</dbReference>
<keyword evidence="14" id="KW-0472">Membrane</keyword>
<dbReference type="GO" id="GO:0005886">
    <property type="term" value="C:plasma membrane"/>
    <property type="evidence" value="ECO:0007669"/>
    <property type="project" value="UniProtKB-SubCell"/>
</dbReference>
<dbReference type="EMBL" id="QQOH01000001">
    <property type="protein sequence ID" value="RDE24219.1"/>
    <property type="molecule type" value="Genomic_DNA"/>
</dbReference>
<dbReference type="RefSeq" id="WP_114693803.1">
    <property type="nucleotide sequence ID" value="NZ_QQOH01000001.1"/>
</dbReference>
<evidence type="ECO:0000259" key="18">
    <source>
        <dbReference type="PROSITE" id="PS50885"/>
    </source>
</evidence>
<comment type="subcellular location">
    <subcellularLocation>
        <location evidence="2">Cell membrane</location>
        <topology evidence="2">Multi-pass membrane protein</topology>
    </subcellularLocation>
</comment>
<dbReference type="OrthoDB" id="1931120at2"/>
<keyword evidence="9" id="KW-0418">Kinase</keyword>
<keyword evidence="7 14" id="KW-0812">Transmembrane</keyword>
<dbReference type="GO" id="GO:0000155">
    <property type="term" value="F:phosphorelay sensor kinase activity"/>
    <property type="evidence" value="ECO:0007669"/>
    <property type="project" value="InterPro"/>
</dbReference>
<dbReference type="PRINTS" id="PR00344">
    <property type="entry name" value="BCTRLSENSOR"/>
</dbReference>
<keyword evidence="11 14" id="KW-1133">Transmembrane helix</keyword>
<dbReference type="InterPro" id="IPR000700">
    <property type="entry name" value="PAS-assoc_C"/>
</dbReference>
<evidence type="ECO:0000256" key="6">
    <source>
        <dbReference type="ARBA" id="ARBA00022679"/>
    </source>
</evidence>
<dbReference type="SMART" id="SM00304">
    <property type="entry name" value="HAMP"/>
    <property type="match status" value="1"/>
</dbReference>
<dbReference type="SUPFAM" id="SSF103190">
    <property type="entry name" value="Sensory domain-like"/>
    <property type="match status" value="1"/>
</dbReference>
<dbReference type="InterPro" id="IPR003594">
    <property type="entry name" value="HATPase_dom"/>
</dbReference>
<feature type="domain" description="PAS" evidence="16">
    <location>
        <begin position="360"/>
        <end position="408"/>
    </location>
</feature>
<dbReference type="InterPro" id="IPR001610">
    <property type="entry name" value="PAC"/>
</dbReference>
<keyword evidence="12" id="KW-0902">Two-component regulatory system</keyword>
<sequence length="1036" mass="115172">MIQWRMSQVLSLQIALITAFPLIALALISYLWVIPQIRADVESGHQDIAHAVAANLEGRLGGAEHELTSIANYLKGRLPRRAGTWQPLLDAHIGDSDIYESISIIDNRGITLEIGLPPKRQAERDTYLGVDISRKAFYRRSRGLHSRVWSNTYLSATSGDLAVAIAIPIDADFSLVAELSLSELSEISSHQSNNSHLSTMLIDRNAQLISHPDPNLTGQQLSLRNLNIVTQGLKDGLSTEEFRFQNQQLIGSSVVVPKLGWLVLVSQAKQHAYRFVWLATEAAIAACVLALLAALISGVLLARGLSRRIKHYSDNAHQLASGNYELRWPEIHVAEFTDLSRHLQAMAAAIQQRERELSNSEISLRATMEQTPNVAIQWFDDKGRVLYWNTASERLYKFDRDDVIGKDLNHLRYSQQQQLAFFRDQQALYQNGGTIGPKECEITCKDGSVVNVLSTLFLIPGLEDSPPRTAVMDIDLSELRLVERTLREREQRYRALIQQSPVAVIEWDLNGNVREWNESAEEIFGYPRELALGKPMMFIVPPEEQDRMEGVMATLLANIGGYRSEINNITASGRIITCQWYNQPIEDNKGDVIAIMSSIDDVSERKRMEAKLRSSEQKFISFFDSSPVAMSVSYFSNTPRFLNCNDAWCRLLGISRSSAIGHTSDDLGIWPDPIKRQQIAETLLAQGQVDDFEIEMMKQDGSIISCNISARVLQVGGEHLVLRSYQDITHKLQAQREIHELNQSLETRVLERTSELAQINEELQSALRSLELAQDELVRSEKLAALGSLVAGIAHELNTPIGNSLMAATTLEEHTRSLEQDFEQGSLKRSSLERFVDDARAGCTIVEHNLHKASELVSSFKQVAIDQTSSQRRQFKLHEVVNEIAVTLAPTLKKTPFELHCNIPDNLQLDSYPGPLGQILTNLINNSLLHGFDGRSQGRIEVTARAQGESQVELSVSDNGCGIAPDDIGKVFDPFFTSKLGKGGSGLGLNIVHNLTNQVLGGSIELDSQVGCGTRMILTLPLTAPISDVQEPGLPL</sequence>
<dbReference type="Gene3D" id="3.30.565.10">
    <property type="entry name" value="Histidine kinase-like ATPase, C-terminal domain"/>
    <property type="match status" value="1"/>
</dbReference>
<dbReference type="SUPFAM" id="SSF47384">
    <property type="entry name" value="Homodimeric domain of signal transducing histidine kinase"/>
    <property type="match status" value="1"/>
</dbReference>
<dbReference type="Pfam" id="PF13426">
    <property type="entry name" value="PAS_9"/>
    <property type="match status" value="1"/>
</dbReference>
<dbReference type="InterPro" id="IPR036890">
    <property type="entry name" value="HATPase_C_sf"/>
</dbReference>
<dbReference type="CDD" id="cd00130">
    <property type="entry name" value="PAS"/>
    <property type="match status" value="3"/>
</dbReference>
<dbReference type="Proteomes" id="UP000253769">
    <property type="component" value="Unassembled WGS sequence"/>
</dbReference>
<dbReference type="InterPro" id="IPR005467">
    <property type="entry name" value="His_kinase_dom"/>
</dbReference>
<dbReference type="AlphaFoldDB" id="A0A369WT25"/>
<dbReference type="InterPro" id="IPR004358">
    <property type="entry name" value="Sig_transdc_His_kin-like_C"/>
</dbReference>
<dbReference type="Pfam" id="PF00989">
    <property type="entry name" value="PAS"/>
    <property type="match status" value="2"/>
</dbReference>
<feature type="transmembrane region" description="Helical" evidence="14">
    <location>
        <begin position="12"/>
        <end position="33"/>
    </location>
</feature>
<dbReference type="NCBIfam" id="TIGR00229">
    <property type="entry name" value="sensory_box"/>
    <property type="match status" value="3"/>
</dbReference>
<dbReference type="SMART" id="SM00387">
    <property type="entry name" value="HATPase_c"/>
    <property type="match status" value="1"/>
</dbReference>
<evidence type="ECO:0000256" key="13">
    <source>
        <dbReference type="SAM" id="Coils"/>
    </source>
</evidence>
<evidence type="ECO:0000256" key="14">
    <source>
        <dbReference type="SAM" id="Phobius"/>
    </source>
</evidence>
<evidence type="ECO:0000256" key="5">
    <source>
        <dbReference type="ARBA" id="ARBA00022553"/>
    </source>
</evidence>
<dbReference type="InterPro" id="IPR035965">
    <property type="entry name" value="PAS-like_dom_sf"/>
</dbReference>
<evidence type="ECO:0000256" key="9">
    <source>
        <dbReference type="ARBA" id="ARBA00022777"/>
    </source>
</evidence>
<dbReference type="SUPFAM" id="SSF55785">
    <property type="entry name" value="PYP-like sensor domain (PAS domain)"/>
    <property type="match status" value="3"/>
</dbReference>
<keyword evidence="20" id="KW-1185">Reference proteome</keyword>
<evidence type="ECO:0000259" key="17">
    <source>
        <dbReference type="PROSITE" id="PS50113"/>
    </source>
</evidence>
<dbReference type="Pfam" id="PF02518">
    <property type="entry name" value="HATPase_c"/>
    <property type="match status" value="1"/>
</dbReference>
<feature type="domain" description="PAS" evidence="16">
    <location>
        <begin position="489"/>
        <end position="559"/>
    </location>
</feature>
<evidence type="ECO:0000256" key="1">
    <source>
        <dbReference type="ARBA" id="ARBA00000085"/>
    </source>
</evidence>
<dbReference type="Gene3D" id="3.30.450.20">
    <property type="entry name" value="PAS domain"/>
    <property type="match status" value="4"/>
</dbReference>
<evidence type="ECO:0000256" key="10">
    <source>
        <dbReference type="ARBA" id="ARBA00022840"/>
    </source>
</evidence>
<dbReference type="PROSITE" id="PS50113">
    <property type="entry name" value="PAC"/>
    <property type="match status" value="1"/>
</dbReference>
<keyword evidence="5" id="KW-0597">Phosphoprotein</keyword>
<proteinExistence type="predicted"/>
<dbReference type="GO" id="GO:0006355">
    <property type="term" value="P:regulation of DNA-templated transcription"/>
    <property type="evidence" value="ECO:0007669"/>
    <property type="project" value="InterPro"/>
</dbReference>
<gene>
    <name evidence="19" type="ORF">DV711_01060</name>
</gene>
<dbReference type="PANTHER" id="PTHR43065">
    <property type="entry name" value="SENSOR HISTIDINE KINASE"/>
    <property type="match status" value="1"/>
</dbReference>
<evidence type="ECO:0000256" key="8">
    <source>
        <dbReference type="ARBA" id="ARBA00022741"/>
    </source>
</evidence>
<dbReference type="CDD" id="cd00082">
    <property type="entry name" value="HisKA"/>
    <property type="match status" value="1"/>
</dbReference>
<feature type="transmembrane region" description="Helical" evidence="14">
    <location>
        <begin position="275"/>
        <end position="302"/>
    </location>
</feature>
<feature type="coiled-coil region" evidence="13">
    <location>
        <begin position="742"/>
        <end position="783"/>
    </location>
</feature>
<dbReference type="PROSITE" id="PS50112">
    <property type="entry name" value="PAS"/>
    <property type="match status" value="2"/>
</dbReference>
<evidence type="ECO:0000256" key="3">
    <source>
        <dbReference type="ARBA" id="ARBA00012438"/>
    </source>
</evidence>
<evidence type="ECO:0000256" key="4">
    <source>
        <dbReference type="ARBA" id="ARBA00022475"/>
    </source>
</evidence>
<dbReference type="CDD" id="cd18773">
    <property type="entry name" value="PDC1_HK_sensor"/>
    <property type="match status" value="1"/>
</dbReference>
<keyword evidence="10" id="KW-0067">ATP-binding</keyword>
<dbReference type="SMART" id="SM00091">
    <property type="entry name" value="PAS"/>
    <property type="match status" value="3"/>
</dbReference>
<evidence type="ECO:0000256" key="7">
    <source>
        <dbReference type="ARBA" id="ARBA00022692"/>
    </source>
</evidence>
<evidence type="ECO:0000256" key="11">
    <source>
        <dbReference type="ARBA" id="ARBA00022989"/>
    </source>
</evidence>
<evidence type="ECO:0000313" key="20">
    <source>
        <dbReference type="Proteomes" id="UP000253769"/>
    </source>
</evidence>
<keyword evidence="13" id="KW-0175">Coiled coil</keyword>